<reference evidence="2 3" key="1">
    <citation type="journal article" date="2024" name="BMC Genomics">
        <title>De novo assembly and annotation of Popillia japonica's genome with initial clues to its potential as an invasive pest.</title>
        <authorList>
            <person name="Cucini C."/>
            <person name="Boschi S."/>
            <person name="Funari R."/>
            <person name="Cardaioli E."/>
            <person name="Iannotti N."/>
            <person name="Marturano G."/>
            <person name="Paoli F."/>
            <person name="Bruttini M."/>
            <person name="Carapelli A."/>
            <person name="Frati F."/>
            <person name="Nardi F."/>
        </authorList>
    </citation>
    <scope>NUCLEOTIDE SEQUENCE [LARGE SCALE GENOMIC DNA]</scope>
    <source>
        <strain evidence="2">DMR45628</strain>
    </source>
</reference>
<dbReference type="Proteomes" id="UP001458880">
    <property type="component" value="Unassembled WGS sequence"/>
</dbReference>
<dbReference type="AlphaFoldDB" id="A0AAW1MTK7"/>
<dbReference type="EMBL" id="JASPKY010000030">
    <property type="protein sequence ID" value="KAK9747485.1"/>
    <property type="molecule type" value="Genomic_DNA"/>
</dbReference>
<feature type="region of interest" description="Disordered" evidence="1">
    <location>
        <begin position="66"/>
        <end position="86"/>
    </location>
</feature>
<evidence type="ECO:0000256" key="1">
    <source>
        <dbReference type="SAM" id="MobiDB-lite"/>
    </source>
</evidence>
<keyword evidence="3" id="KW-1185">Reference proteome</keyword>
<comment type="caution">
    <text evidence="2">The sequence shown here is derived from an EMBL/GenBank/DDBJ whole genome shotgun (WGS) entry which is preliminary data.</text>
</comment>
<proteinExistence type="predicted"/>
<organism evidence="2 3">
    <name type="scientific">Popillia japonica</name>
    <name type="common">Japanese beetle</name>
    <dbReference type="NCBI Taxonomy" id="7064"/>
    <lineage>
        <taxon>Eukaryota</taxon>
        <taxon>Metazoa</taxon>
        <taxon>Ecdysozoa</taxon>
        <taxon>Arthropoda</taxon>
        <taxon>Hexapoda</taxon>
        <taxon>Insecta</taxon>
        <taxon>Pterygota</taxon>
        <taxon>Neoptera</taxon>
        <taxon>Endopterygota</taxon>
        <taxon>Coleoptera</taxon>
        <taxon>Polyphaga</taxon>
        <taxon>Scarabaeiformia</taxon>
        <taxon>Scarabaeidae</taxon>
        <taxon>Rutelinae</taxon>
        <taxon>Popillia</taxon>
    </lineage>
</organism>
<protein>
    <submittedName>
        <fullName evidence="2">Uncharacterized protein</fullName>
    </submittedName>
</protein>
<gene>
    <name evidence="2" type="ORF">QE152_g5222</name>
</gene>
<evidence type="ECO:0000313" key="2">
    <source>
        <dbReference type="EMBL" id="KAK9747485.1"/>
    </source>
</evidence>
<evidence type="ECO:0000313" key="3">
    <source>
        <dbReference type="Proteomes" id="UP001458880"/>
    </source>
</evidence>
<accession>A0AAW1MTK7</accession>
<name>A0AAW1MTK7_POPJA</name>
<sequence>MVKSEDVLTEKRLMVHWMNRQDPTIGNMRSKALQATIAWITEAVKQSLQATIAWITEAVKQSRPIQPWKTKLPNESRQHQQQKMRKRLQIKNTVNCRTNHDNINNKK</sequence>